<dbReference type="GO" id="GO:0034628">
    <property type="term" value="P:'de novo' NAD+ biosynthetic process from L-aspartate"/>
    <property type="evidence" value="ECO:0007669"/>
    <property type="project" value="TreeGrafter"/>
</dbReference>
<name>A0A382JA99_9ZZZZ</name>
<sequence length="135" mass="15103">MITSRQLYNKLKDIQVGSPLCRFTEQSCENLLPIIQRIEKLKKEKNAIVLAHNYVAPQILYSVADHTGDSYGLAKRARESSAEIIVFASVRFMAETAKILNPDKIVLDPNPEGGCTLSDGITAEDVKNLRREFPN</sequence>
<dbReference type="EC" id="2.5.1.72" evidence="3"/>
<keyword evidence="8" id="KW-0408">Iron</keyword>
<protein>
    <recommendedName>
        <fullName evidence="3">quinolinate synthase</fullName>
        <ecNumber evidence="3">2.5.1.72</ecNumber>
    </recommendedName>
</protein>
<evidence type="ECO:0000313" key="10">
    <source>
        <dbReference type="EMBL" id="SVC09144.1"/>
    </source>
</evidence>
<evidence type="ECO:0000256" key="8">
    <source>
        <dbReference type="ARBA" id="ARBA00023004"/>
    </source>
</evidence>
<gene>
    <name evidence="10" type="ORF">METZ01_LOCUS261998</name>
</gene>
<keyword evidence="9" id="KW-0411">Iron-sulfur</keyword>
<evidence type="ECO:0000256" key="5">
    <source>
        <dbReference type="ARBA" id="ARBA00022642"/>
    </source>
</evidence>
<dbReference type="GO" id="GO:0008987">
    <property type="term" value="F:quinolinate synthetase A activity"/>
    <property type="evidence" value="ECO:0007669"/>
    <property type="project" value="InterPro"/>
</dbReference>
<evidence type="ECO:0000256" key="4">
    <source>
        <dbReference type="ARBA" id="ARBA00022485"/>
    </source>
</evidence>
<keyword evidence="7" id="KW-0479">Metal-binding</keyword>
<dbReference type="Pfam" id="PF02445">
    <property type="entry name" value="NadA"/>
    <property type="match status" value="1"/>
</dbReference>
<dbReference type="InterPro" id="IPR003473">
    <property type="entry name" value="NadA"/>
</dbReference>
<reference evidence="10" key="1">
    <citation type="submission" date="2018-05" db="EMBL/GenBank/DDBJ databases">
        <authorList>
            <person name="Lanie J.A."/>
            <person name="Ng W.-L."/>
            <person name="Kazmierczak K.M."/>
            <person name="Andrzejewski T.M."/>
            <person name="Davidsen T.M."/>
            <person name="Wayne K.J."/>
            <person name="Tettelin H."/>
            <person name="Glass J.I."/>
            <person name="Rusch D."/>
            <person name="Podicherti R."/>
            <person name="Tsui H.-C.T."/>
            <person name="Winkler M.E."/>
        </authorList>
    </citation>
    <scope>NUCLEOTIDE SEQUENCE</scope>
</reference>
<dbReference type="Gene3D" id="3.40.50.10800">
    <property type="entry name" value="NadA-like"/>
    <property type="match status" value="2"/>
</dbReference>
<feature type="non-terminal residue" evidence="10">
    <location>
        <position position="135"/>
    </location>
</feature>
<comment type="pathway">
    <text evidence="2">Cofactor biosynthesis; NAD(+) biosynthesis; quinolinate from iminoaspartate: step 1/1.</text>
</comment>
<evidence type="ECO:0000256" key="2">
    <source>
        <dbReference type="ARBA" id="ARBA00005065"/>
    </source>
</evidence>
<dbReference type="GO" id="GO:0051539">
    <property type="term" value="F:4 iron, 4 sulfur cluster binding"/>
    <property type="evidence" value="ECO:0007669"/>
    <property type="project" value="UniProtKB-KW"/>
</dbReference>
<evidence type="ECO:0000256" key="6">
    <source>
        <dbReference type="ARBA" id="ARBA00022679"/>
    </source>
</evidence>
<evidence type="ECO:0000256" key="9">
    <source>
        <dbReference type="ARBA" id="ARBA00023014"/>
    </source>
</evidence>
<dbReference type="PANTHER" id="PTHR30573">
    <property type="entry name" value="QUINOLINATE SYNTHETASE A"/>
    <property type="match status" value="1"/>
</dbReference>
<evidence type="ECO:0000256" key="3">
    <source>
        <dbReference type="ARBA" id="ARBA00012669"/>
    </source>
</evidence>
<keyword evidence="5" id="KW-0662">Pyridine nucleotide biosynthesis</keyword>
<organism evidence="10">
    <name type="scientific">marine metagenome</name>
    <dbReference type="NCBI Taxonomy" id="408172"/>
    <lineage>
        <taxon>unclassified sequences</taxon>
        <taxon>metagenomes</taxon>
        <taxon>ecological metagenomes</taxon>
    </lineage>
</organism>
<proteinExistence type="predicted"/>
<comment type="cofactor">
    <cofactor evidence="1">
        <name>[4Fe-4S] cluster</name>
        <dbReference type="ChEBI" id="CHEBI:49883"/>
    </cofactor>
</comment>
<keyword evidence="4" id="KW-0004">4Fe-4S</keyword>
<keyword evidence="6" id="KW-0808">Transferase</keyword>
<dbReference type="AlphaFoldDB" id="A0A382JA99"/>
<evidence type="ECO:0000256" key="7">
    <source>
        <dbReference type="ARBA" id="ARBA00022723"/>
    </source>
</evidence>
<dbReference type="EMBL" id="UINC01073054">
    <property type="protein sequence ID" value="SVC09144.1"/>
    <property type="molecule type" value="Genomic_DNA"/>
</dbReference>
<dbReference type="SUPFAM" id="SSF142754">
    <property type="entry name" value="NadA-like"/>
    <property type="match status" value="1"/>
</dbReference>
<dbReference type="PANTHER" id="PTHR30573:SF0">
    <property type="entry name" value="QUINOLINATE SYNTHASE, CHLOROPLASTIC"/>
    <property type="match status" value="1"/>
</dbReference>
<accession>A0A382JA99</accession>
<evidence type="ECO:0000256" key="1">
    <source>
        <dbReference type="ARBA" id="ARBA00001966"/>
    </source>
</evidence>
<dbReference type="GO" id="GO:0046872">
    <property type="term" value="F:metal ion binding"/>
    <property type="evidence" value="ECO:0007669"/>
    <property type="project" value="UniProtKB-KW"/>
</dbReference>
<dbReference type="InterPro" id="IPR036094">
    <property type="entry name" value="NadA_sf"/>
</dbReference>
<dbReference type="UniPathway" id="UPA00253">
    <property type="reaction ID" value="UER00327"/>
</dbReference>